<comment type="function">
    <text evidence="8">Involved in the gluconeogenesis. Catalyzes stereospecifically the conversion of dihydroxyacetone phosphate (DHAP) to D-glyceraldehyde-3-phosphate (G3P).</text>
</comment>
<comment type="subcellular location">
    <subcellularLocation>
        <location evidence="8 9">Cytoplasm</location>
    </subcellularLocation>
</comment>
<dbReference type="EC" id="5.3.1.1" evidence="8 9"/>
<dbReference type="EMBL" id="BAER01000017">
    <property type="protein sequence ID" value="GAC31496.1"/>
    <property type="molecule type" value="Genomic_DNA"/>
</dbReference>
<dbReference type="GO" id="GO:0006096">
    <property type="term" value="P:glycolytic process"/>
    <property type="evidence" value="ECO:0007669"/>
    <property type="project" value="UniProtKB-UniRule"/>
</dbReference>
<dbReference type="InterPro" id="IPR035990">
    <property type="entry name" value="TIM_sf"/>
</dbReference>
<feature type="active site" description="Proton acceptor" evidence="8">
    <location>
        <position position="165"/>
    </location>
</feature>
<keyword evidence="5 8" id="KW-0963">Cytoplasm</keyword>
<reference evidence="11" key="1">
    <citation type="journal article" date="2014" name="Environ. Microbiol.">
        <title>Comparative genomics of the marine bacterial genus Glaciecola reveals the high degree of genomic diversity and genomic characteristic for cold adaptation.</title>
        <authorList>
            <person name="Qin Q.L."/>
            <person name="Xie B.B."/>
            <person name="Yu Y."/>
            <person name="Shu Y.L."/>
            <person name="Rong J.C."/>
            <person name="Zhang Y.J."/>
            <person name="Zhao D.L."/>
            <person name="Chen X.L."/>
            <person name="Zhang X.Y."/>
            <person name="Chen B."/>
            <person name="Zhou B.C."/>
            <person name="Zhang Y.Z."/>
        </authorList>
    </citation>
    <scope>NUCLEOTIDE SEQUENCE [LARGE SCALE GENOMIC DNA]</scope>
    <source>
        <strain evidence="11">LMG 21857</strain>
    </source>
</reference>
<dbReference type="STRING" id="1129793.GPLA_0580"/>
<comment type="caution">
    <text evidence="10">The sequence shown here is derived from an EMBL/GenBank/DDBJ whole genome shotgun (WGS) entry which is preliminary data.</text>
</comment>
<evidence type="ECO:0000256" key="5">
    <source>
        <dbReference type="ARBA" id="ARBA00022490"/>
    </source>
</evidence>
<comment type="pathway">
    <text evidence="2">Carbohydrate metabolism; erythritol degradation.</text>
</comment>
<dbReference type="Pfam" id="PF00121">
    <property type="entry name" value="TIM"/>
    <property type="match status" value="1"/>
</dbReference>
<keyword evidence="4 8" id="KW-0312">Gluconeogenesis</keyword>
<evidence type="ECO:0000256" key="6">
    <source>
        <dbReference type="ARBA" id="ARBA00023152"/>
    </source>
</evidence>
<organism evidence="10 11">
    <name type="scientific">Paraglaciecola polaris LMG 21857</name>
    <dbReference type="NCBI Taxonomy" id="1129793"/>
    <lineage>
        <taxon>Bacteria</taxon>
        <taxon>Pseudomonadati</taxon>
        <taxon>Pseudomonadota</taxon>
        <taxon>Gammaproteobacteria</taxon>
        <taxon>Alteromonadales</taxon>
        <taxon>Alteromonadaceae</taxon>
        <taxon>Paraglaciecola</taxon>
    </lineage>
</organism>
<keyword evidence="7 8" id="KW-0413">Isomerase</keyword>
<name>K6Z5L4_9ALTE</name>
<evidence type="ECO:0000256" key="3">
    <source>
        <dbReference type="ARBA" id="ARBA00007422"/>
    </source>
</evidence>
<dbReference type="FunFam" id="3.20.20.70:FF:000016">
    <property type="entry name" value="Triosephosphate isomerase"/>
    <property type="match status" value="1"/>
</dbReference>
<dbReference type="OrthoDB" id="9809429at2"/>
<dbReference type="CDD" id="cd00311">
    <property type="entry name" value="TIM"/>
    <property type="match status" value="1"/>
</dbReference>
<dbReference type="InterPro" id="IPR013785">
    <property type="entry name" value="Aldolase_TIM"/>
</dbReference>
<feature type="binding site" evidence="8">
    <location>
        <position position="171"/>
    </location>
    <ligand>
        <name>substrate</name>
    </ligand>
</feature>
<evidence type="ECO:0000256" key="4">
    <source>
        <dbReference type="ARBA" id="ARBA00022432"/>
    </source>
</evidence>
<sequence length="249" mass="26683">MHMSNRRPIVAGNWKMNGNLALIKQMEALFSNAELSHVDVVVCPPFPYLGGFNGSAFALGGQTISHFESGAHTGETAASMLQEMNCQYVILGHSERRADNNESNELVAEKVDVALKHGLIPLFCVGEPEDIRESGQLFDYIAAQLDAVISKVGIAAFNDIVIAYEPVWAIGTGKTASPAQAQEVHAFIRQHLAKQESDIAKQCVILYGGSVKGSNAVELFSQPDVDGGLIGGASLNPEDFLSICLAAKR</sequence>
<dbReference type="HAMAP" id="MF_00147_B">
    <property type="entry name" value="TIM_B"/>
    <property type="match status" value="1"/>
</dbReference>
<protein>
    <recommendedName>
        <fullName evidence="8 9">Triosephosphate isomerase</fullName>
        <shortName evidence="8">TIM</shortName>
        <shortName evidence="8">TPI</shortName>
        <ecNumber evidence="8 9">5.3.1.1</ecNumber>
    </recommendedName>
    <alternativeName>
        <fullName evidence="8">Triose-phosphate isomerase</fullName>
    </alternativeName>
</protein>
<dbReference type="GO" id="GO:0019563">
    <property type="term" value="P:glycerol catabolic process"/>
    <property type="evidence" value="ECO:0007669"/>
    <property type="project" value="TreeGrafter"/>
</dbReference>
<gene>
    <name evidence="8 10" type="primary">tpiA</name>
    <name evidence="10" type="ORF">GPLA_0580</name>
</gene>
<dbReference type="PROSITE" id="PS51440">
    <property type="entry name" value="TIM_2"/>
    <property type="match status" value="1"/>
</dbReference>
<evidence type="ECO:0000256" key="7">
    <source>
        <dbReference type="ARBA" id="ARBA00023235"/>
    </source>
</evidence>
<dbReference type="UniPathway" id="UPA00138"/>
<dbReference type="RefSeq" id="WP_007103301.1">
    <property type="nucleotide sequence ID" value="NZ_BAER01000017.1"/>
</dbReference>
<dbReference type="Proteomes" id="UP000006322">
    <property type="component" value="Unassembled WGS sequence"/>
</dbReference>
<dbReference type="AlphaFoldDB" id="K6Z5L4"/>
<accession>K6Z5L4</accession>
<evidence type="ECO:0000256" key="1">
    <source>
        <dbReference type="ARBA" id="ARBA00004680"/>
    </source>
</evidence>
<feature type="active site" description="Electrophile" evidence="8">
    <location>
        <position position="93"/>
    </location>
</feature>
<dbReference type="InterPro" id="IPR022896">
    <property type="entry name" value="TrioseP_Isoase_bac/euk"/>
</dbReference>
<comment type="subunit">
    <text evidence="8 9">Homodimer.</text>
</comment>
<proteinExistence type="inferred from homology"/>
<keyword evidence="11" id="KW-1185">Reference proteome</keyword>
<comment type="similarity">
    <text evidence="3 8 9">Belongs to the triosephosphate isomerase family.</text>
</comment>
<dbReference type="SUPFAM" id="SSF51351">
    <property type="entry name" value="Triosephosphate isomerase (TIM)"/>
    <property type="match status" value="1"/>
</dbReference>
<comment type="catalytic activity">
    <reaction evidence="8 9">
        <text>D-glyceraldehyde 3-phosphate = dihydroxyacetone phosphate</text>
        <dbReference type="Rhea" id="RHEA:18585"/>
        <dbReference type="ChEBI" id="CHEBI:57642"/>
        <dbReference type="ChEBI" id="CHEBI:59776"/>
        <dbReference type="EC" id="5.3.1.1"/>
    </reaction>
</comment>
<feature type="binding site" evidence="8">
    <location>
        <begin position="13"/>
        <end position="15"/>
    </location>
    <ligand>
        <name>substrate</name>
    </ligand>
</feature>
<dbReference type="InterPro" id="IPR000652">
    <property type="entry name" value="Triosephosphate_isomerase"/>
</dbReference>
<feature type="binding site" evidence="8">
    <location>
        <position position="210"/>
    </location>
    <ligand>
        <name>substrate</name>
    </ligand>
</feature>
<evidence type="ECO:0000256" key="9">
    <source>
        <dbReference type="RuleBase" id="RU363013"/>
    </source>
</evidence>
<dbReference type="PROSITE" id="PS00171">
    <property type="entry name" value="TIM_1"/>
    <property type="match status" value="1"/>
</dbReference>
<dbReference type="NCBIfam" id="TIGR00419">
    <property type="entry name" value="tim"/>
    <property type="match status" value="1"/>
</dbReference>
<evidence type="ECO:0000313" key="10">
    <source>
        <dbReference type="EMBL" id="GAC31496.1"/>
    </source>
</evidence>
<evidence type="ECO:0000313" key="11">
    <source>
        <dbReference type="Proteomes" id="UP000006322"/>
    </source>
</evidence>
<evidence type="ECO:0000256" key="8">
    <source>
        <dbReference type="HAMAP-Rule" id="MF_00147"/>
    </source>
</evidence>
<comment type="pathway">
    <text evidence="8 9">Carbohydrate biosynthesis; gluconeogenesis.</text>
</comment>
<dbReference type="Gene3D" id="3.20.20.70">
    <property type="entry name" value="Aldolase class I"/>
    <property type="match status" value="1"/>
</dbReference>
<dbReference type="GO" id="GO:0006094">
    <property type="term" value="P:gluconeogenesis"/>
    <property type="evidence" value="ECO:0007669"/>
    <property type="project" value="UniProtKB-UniRule"/>
</dbReference>
<feature type="binding site" evidence="8">
    <location>
        <begin position="231"/>
        <end position="232"/>
    </location>
    <ligand>
        <name>substrate</name>
    </ligand>
</feature>
<dbReference type="GO" id="GO:0046166">
    <property type="term" value="P:glyceraldehyde-3-phosphate biosynthetic process"/>
    <property type="evidence" value="ECO:0007669"/>
    <property type="project" value="TreeGrafter"/>
</dbReference>
<dbReference type="UniPathway" id="UPA00109">
    <property type="reaction ID" value="UER00189"/>
</dbReference>
<comment type="pathway">
    <text evidence="1 8 9">Carbohydrate degradation; glycolysis; D-glyceraldehyde 3-phosphate from glycerone phosphate: step 1/1.</text>
</comment>
<dbReference type="GO" id="GO:0004807">
    <property type="term" value="F:triose-phosphate isomerase activity"/>
    <property type="evidence" value="ECO:0007669"/>
    <property type="project" value="UniProtKB-UniRule"/>
</dbReference>
<dbReference type="GO" id="GO:0005829">
    <property type="term" value="C:cytosol"/>
    <property type="evidence" value="ECO:0007669"/>
    <property type="project" value="TreeGrafter"/>
</dbReference>
<evidence type="ECO:0000256" key="2">
    <source>
        <dbReference type="ARBA" id="ARBA00004939"/>
    </source>
</evidence>
<dbReference type="InterPro" id="IPR020861">
    <property type="entry name" value="Triosephosphate_isomerase_AS"/>
</dbReference>
<keyword evidence="6 8" id="KW-0324">Glycolysis</keyword>
<dbReference type="PANTHER" id="PTHR21139:SF42">
    <property type="entry name" value="TRIOSEPHOSPHATE ISOMERASE"/>
    <property type="match status" value="1"/>
</dbReference>
<dbReference type="PANTHER" id="PTHR21139">
    <property type="entry name" value="TRIOSEPHOSPHATE ISOMERASE"/>
    <property type="match status" value="1"/>
</dbReference>